<evidence type="ECO:0000313" key="10">
    <source>
        <dbReference type="Proteomes" id="UP000004671"/>
    </source>
</evidence>
<gene>
    <name evidence="8" type="ORF">Cabys_1614</name>
    <name evidence="9" type="ORF">Calab_2767</name>
</gene>
<feature type="domain" description="RNA-binding S4" evidence="7">
    <location>
        <begin position="16"/>
        <end position="79"/>
    </location>
</feature>
<dbReference type="SMART" id="SM00363">
    <property type="entry name" value="S4"/>
    <property type="match status" value="1"/>
</dbReference>
<dbReference type="PANTHER" id="PTHR21600:SF44">
    <property type="entry name" value="RIBOSOMAL LARGE SUBUNIT PSEUDOURIDINE SYNTHASE D"/>
    <property type="match status" value="1"/>
</dbReference>
<evidence type="ECO:0000256" key="4">
    <source>
        <dbReference type="PIRSR" id="PIRSR606225-1"/>
    </source>
</evidence>
<comment type="catalytic activity">
    <reaction evidence="6">
        <text>a uridine in RNA = a pseudouridine in RNA</text>
        <dbReference type="Rhea" id="RHEA:48348"/>
        <dbReference type="Rhea" id="RHEA-COMP:12068"/>
        <dbReference type="Rhea" id="RHEA-COMP:12069"/>
        <dbReference type="ChEBI" id="CHEBI:65314"/>
        <dbReference type="ChEBI" id="CHEBI:65315"/>
    </reaction>
</comment>
<dbReference type="InterPro" id="IPR006224">
    <property type="entry name" value="PsdUridine_synth_RluA-like_CS"/>
</dbReference>
<feature type="active site" evidence="4">
    <location>
        <position position="138"/>
    </location>
</feature>
<dbReference type="eggNOG" id="COG0564">
    <property type="taxonomic scope" value="Bacteria"/>
</dbReference>
<proteinExistence type="inferred from homology"/>
<dbReference type="HOGENOM" id="CLU_016902_4_4_0"/>
<dbReference type="Proteomes" id="UP000183868">
    <property type="component" value="Chromosome"/>
</dbReference>
<protein>
    <recommendedName>
        <fullName evidence="6">Pseudouridine synthase</fullName>
        <ecNumber evidence="6">5.4.99.-</ecNumber>
    </recommendedName>
</protein>
<dbReference type="STRING" id="880073.Cabys_1614"/>
<dbReference type="NCBIfam" id="TIGR00005">
    <property type="entry name" value="rluA_subfam"/>
    <property type="match status" value="1"/>
</dbReference>
<comment type="similarity">
    <text evidence="1 6">Belongs to the pseudouridine synthase RluA family.</text>
</comment>
<dbReference type="PROSITE" id="PS50889">
    <property type="entry name" value="S4"/>
    <property type="match status" value="1"/>
</dbReference>
<dbReference type="KEGG" id="caby:Cabys_1614"/>
<dbReference type="FunCoup" id="H1XQV1">
    <property type="interactions" value="588"/>
</dbReference>
<dbReference type="OrthoDB" id="9807829at2"/>
<keyword evidence="3 6" id="KW-0413">Isomerase</keyword>
<dbReference type="GO" id="GO:0000455">
    <property type="term" value="P:enzyme-directed rRNA pseudouridine synthesis"/>
    <property type="evidence" value="ECO:0007669"/>
    <property type="project" value="TreeGrafter"/>
</dbReference>
<dbReference type="PANTHER" id="PTHR21600">
    <property type="entry name" value="MITOCHONDRIAL RNA PSEUDOURIDINE SYNTHASE"/>
    <property type="match status" value="1"/>
</dbReference>
<evidence type="ECO:0000313" key="11">
    <source>
        <dbReference type="Proteomes" id="UP000183868"/>
    </source>
</evidence>
<dbReference type="InterPro" id="IPR006145">
    <property type="entry name" value="PsdUridine_synth_RsuA/RluA"/>
</dbReference>
<keyword evidence="10" id="KW-1185">Reference proteome</keyword>
<dbReference type="Gene3D" id="3.10.290.10">
    <property type="entry name" value="RNA-binding S4 domain"/>
    <property type="match status" value="1"/>
</dbReference>
<dbReference type="InParanoid" id="H1XQV1"/>
<reference evidence="8 11" key="2">
    <citation type="submission" date="2016-11" db="EMBL/GenBank/DDBJ databases">
        <title>Genomic analysis of Caldithrix abyssi and proposal of a novel bacterial phylum Caldithrichaeota.</title>
        <authorList>
            <person name="Kublanov I."/>
            <person name="Sigalova O."/>
            <person name="Gavrilov S."/>
            <person name="Lebedinsky A."/>
            <person name="Ivanova N."/>
            <person name="Daum C."/>
            <person name="Reddy T."/>
            <person name="Klenk H.P."/>
            <person name="Goker M."/>
            <person name="Reva O."/>
            <person name="Miroshnichenko M."/>
            <person name="Kyprides N."/>
            <person name="Woyke T."/>
            <person name="Gelfand M."/>
        </authorList>
    </citation>
    <scope>NUCLEOTIDE SEQUENCE [LARGE SCALE GENOMIC DNA]</scope>
    <source>
        <strain evidence="8 11">LF13</strain>
    </source>
</reference>
<dbReference type="FunFam" id="3.30.2350.10:FF:000006">
    <property type="entry name" value="Pseudouridine synthase"/>
    <property type="match status" value="1"/>
</dbReference>
<dbReference type="SUPFAM" id="SSF55174">
    <property type="entry name" value="Alpha-L RNA-binding motif"/>
    <property type="match status" value="1"/>
</dbReference>
<evidence type="ECO:0000256" key="3">
    <source>
        <dbReference type="ARBA" id="ARBA00023235"/>
    </source>
</evidence>
<dbReference type="Gene3D" id="3.30.2350.10">
    <property type="entry name" value="Pseudouridine synthase"/>
    <property type="match status" value="1"/>
</dbReference>
<dbReference type="InterPro" id="IPR020103">
    <property type="entry name" value="PsdUridine_synth_cat_dom_sf"/>
</dbReference>
<evidence type="ECO:0000256" key="1">
    <source>
        <dbReference type="ARBA" id="ARBA00010876"/>
    </source>
</evidence>
<dbReference type="CDD" id="cd00165">
    <property type="entry name" value="S4"/>
    <property type="match status" value="1"/>
</dbReference>
<dbReference type="AlphaFoldDB" id="H1XQV1"/>
<dbReference type="PROSITE" id="PS01129">
    <property type="entry name" value="PSI_RLU"/>
    <property type="match status" value="1"/>
</dbReference>
<dbReference type="Proteomes" id="UP000004671">
    <property type="component" value="Chromosome"/>
</dbReference>
<dbReference type="Pfam" id="PF00849">
    <property type="entry name" value="PseudoU_synth_2"/>
    <property type="match status" value="1"/>
</dbReference>
<dbReference type="Pfam" id="PF01479">
    <property type="entry name" value="S4"/>
    <property type="match status" value="1"/>
</dbReference>
<dbReference type="EMBL" id="CM001402">
    <property type="protein sequence ID" value="EHO42374.1"/>
    <property type="molecule type" value="Genomic_DNA"/>
</dbReference>
<evidence type="ECO:0000256" key="6">
    <source>
        <dbReference type="RuleBase" id="RU362028"/>
    </source>
</evidence>
<organism evidence="9 10">
    <name type="scientific">Caldithrix abyssi DSM 13497</name>
    <dbReference type="NCBI Taxonomy" id="880073"/>
    <lineage>
        <taxon>Bacteria</taxon>
        <taxon>Pseudomonadati</taxon>
        <taxon>Calditrichota</taxon>
        <taxon>Calditrichia</taxon>
        <taxon>Calditrichales</taxon>
        <taxon>Calditrichaceae</taxon>
        <taxon>Caldithrix</taxon>
    </lineage>
</organism>
<comment type="function">
    <text evidence="6">Responsible for synthesis of pseudouridine from uracil.</text>
</comment>
<dbReference type="SUPFAM" id="SSF55120">
    <property type="entry name" value="Pseudouridine synthase"/>
    <property type="match status" value="1"/>
</dbReference>
<dbReference type="RefSeq" id="WP_006929683.1">
    <property type="nucleotide sequence ID" value="NZ_CM001402.1"/>
</dbReference>
<name>H1XQV1_CALAY</name>
<evidence type="ECO:0000256" key="2">
    <source>
        <dbReference type="ARBA" id="ARBA00022884"/>
    </source>
</evidence>
<dbReference type="GO" id="GO:0120159">
    <property type="term" value="F:rRNA pseudouridine synthase activity"/>
    <property type="evidence" value="ECO:0007669"/>
    <property type="project" value="UniProtKB-ARBA"/>
</dbReference>
<dbReference type="EC" id="5.4.99.-" evidence="6"/>
<dbReference type="InterPro" id="IPR050188">
    <property type="entry name" value="RluA_PseudoU_synthase"/>
</dbReference>
<evidence type="ECO:0000313" key="9">
    <source>
        <dbReference type="EMBL" id="EHO42374.1"/>
    </source>
</evidence>
<reference evidence="9 10" key="1">
    <citation type="submission" date="2011-09" db="EMBL/GenBank/DDBJ databases">
        <title>The permanent draft genome of Caldithrix abyssi DSM 13497.</title>
        <authorList>
            <consortium name="US DOE Joint Genome Institute (JGI-PGF)"/>
            <person name="Lucas S."/>
            <person name="Han J."/>
            <person name="Lapidus A."/>
            <person name="Bruce D."/>
            <person name="Goodwin L."/>
            <person name="Pitluck S."/>
            <person name="Peters L."/>
            <person name="Kyrpides N."/>
            <person name="Mavromatis K."/>
            <person name="Ivanova N."/>
            <person name="Mikhailova N."/>
            <person name="Chertkov O."/>
            <person name="Detter J.C."/>
            <person name="Tapia R."/>
            <person name="Han C."/>
            <person name="Land M."/>
            <person name="Hauser L."/>
            <person name="Markowitz V."/>
            <person name="Cheng J.-F."/>
            <person name="Hugenholtz P."/>
            <person name="Woyke T."/>
            <person name="Wu D."/>
            <person name="Spring S."/>
            <person name="Brambilla E."/>
            <person name="Klenk H.-P."/>
            <person name="Eisen J.A."/>
        </authorList>
    </citation>
    <scope>NUCLEOTIDE SEQUENCE [LARGE SCALE GENOMIC DNA]</scope>
    <source>
        <strain evidence="9 10">DSM 13497</strain>
    </source>
</reference>
<dbReference type="GO" id="GO:0003723">
    <property type="term" value="F:RNA binding"/>
    <property type="evidence" value="ECO:0007669"/>
    <property type="project" value="UniProtKB-KW"/>
</dbReference>
<dbReference type="InterPro" id="IPR006225">
    <property type="entry name" value="PsdUridine_synth_RluC/D"/>
</dbReference>
<dbReference type="InterPro" id="IPR036986">
    <property type="entry name" value="S4_RNA-bd_sf"/>
</dbReference>
<evidence type="ECO:0000313" key="8">
    <source>
        <dbReference type="EMBL" id="APF18363.1"/>
    </source>
</evidence>
<evidence type="ECO:0000256" key="5">
    <source>
        <dbReference type="PROSITE-ProRule" id="PRU00182"/>
    </source>
</evidence>
<accession>H1XQV1</accession>
<dbReference type="PaxDb" id="880073-Calab_2767"/>
<sequence>MEEKKTIIVTESEVGFRLDQFLAGKFPEYSRSYFNRLIKNNDVLVNNQPSKSGYLLRLGDEISVHLKRTQIDMEPEPIPINIVYEDEDLLVIDKPAGMVVHPGKGNESNTLVNALLYHTNSLADTGEAVRPGIVHRLDKDTSGLLVIAKNDRAQRHLRRQFDTKEIFRIYWALVWGDFDEDRGVIREPIARSRKNPIKFVVDPRGRDAVTRFKVLQRFQYVTLLEIRLETGRTHQIRVHMRHINHPVVGDQLYNGRETQLLNLPQNLRKRGEHLLKLLPHQTLHARKLSFLHPRTGQRVDFEADLPENFKTALQKLPDLFML</sequence>
<dbReference type="EMBL" id="CP018099">
    <property type="protein sequence ID" value="APF18363.1"/>
    <property type="molecule type" value="Genomic_DNA"/>
</dbReference>
<dbReference type="CDD" id="cd02869">
    <property type="entry name" value="PseudoU_synth_RluA_like"/>
    <property type="match status" value="1"/>
</dbReference>
<evidence type="ECO:0000259" key="7">
    <source>
        <dbReference type="SMART" id="SM00363"/>
    </source>
</evidence>
<dbReference type="InterPro" id="IPR002942">
    <property type="entry name" value="S4_RNA-bd"/>
</dbReference>
<keyword evidence="2 5" id="KW-0694">RNA-binding</keyword>